<name>Z9JTK8_9MICO</name>
<evidence type="ECO:0000313" key="2">
    <source>
        <dbReference type="Proteomes" id="UP000023067"/>
    </source>
</evidence>
<keyword evidence="2" id="KW-1185">Reference proteome</keyword>
<dbReference type="AlphaFoldDB" id="Z9JTK8"/>
<accession>Z9JTK8</accession>
<proteinExistence type="predicted"/>
<comment type="caution">
    <text evidence="1">The sequence shown here is derived from an EMBL/GenBank/DDBJ whole genome shotgun (WGS) entry which is preliminary data.</text>
</comment>
<gene>
    <name evidence="1" type="ORF">BF93_16515</name>
</gene>
<evidence type="ECO:0000313" key="1">
    <source>
        <dbReference type="EMBL" id="EWS81509.1"/>
    </source>
</evidence>
<reference evidence="1 2" key="1">
    <citation type="submission" date="2014-02" db="EMBL/GenBank/DDBJ databases">
        <title>Genome sequence of Brachybacterium phenoliresistens strain W13A50.</title>
        <authorList>
            <person name="Wang X."/>
        </authorList>
    </citation>
    <scope>NUCLEOTIDE SEQUENCE [LARGE SCALE GENOMIC DNA]</scope>
    <source>
        <strain evidence="1 2">W13A50</strain>
    </source>
</reference>
<dbReference type="Proteomes" id="UP000023067">
    <property type="component" value="Unassembled WGS sequence"/>
</dbReference>
<protein>
    <submittedName>
        <fullName evidence="1">Uncharacterized protein</fullName>
    </submittedName>
</protein>
<dbReference type="EMBL" id="JDYK01000007">
    <property type="protein sequence ID" value="EWS81509.1"/>
    <property type="molecule type" value="Genomic_DNA"/>
</dbReference>
<dbReference type="HOGENOM" id="CLU_2647423_0_0_11"/>
<sequence>MEMGWGLGDRPRTIDDARAMNARLYGDEAQARAEAEDTGGEYCPRCGAVYLPLPGFRDGGHQCLRDGTAAEFMITG</sequence>
<organism evidence="1 2">
    <name type="scientific">Brachybacterium phenoliresistens</name>
    <dbReference type="NCBI Taxonomy" id="396014"/>
    <lineage>
        <taxon>Bacteria</taxon>
        <taxon>Bacillati</taxon>
        <taxon>Actinomycetota</taxon>
        <taxon>Actinomycetes</taxon>
        <taxon>Micrococcales</taxon>
        <taxon>Dermabacteraceae</taxon>
        <taxon>Brachybacterium</taxon>
    </lineage>
</organism>